<evidence type="ECO:0000313" key="1">
    <source>
        <dbReference type="EMBL" id="KAI8012649.1"/>
    </source>
</evidence>
<dbReference type="Proteomes" id="UP001060215">
    <property type="component" value="Chromosome 5"/>
</dbReference>
<protein>
    <submittedName>
        <fullName evidence="1">Protein TPR3</fullName>
    </submittedName>
</protein>
<proteinExistence type="predicted"/>
<keyword evidence="2" id="KW-1185">Reference proteome</keyword>
<reference evidence="1 2" key="1">
    <citation type="journal article" date="2022" name="Plant J.">
        <title>Chromosome-level genome of Camellia lanceoleosa provides a valuable resource for understanding genome evolution and self-incompatibility.</title>
        <authorList>
            <person name="Gong W."/>
            <person name="Xiao S."/>
            <person name="Wang L."/>
            <person name="Liao Z."/>
            <person name="Chang Y."/>
            <person name="Mo W."/>
            <person name="Hu G."/>
            <person name="Li W."/>
            <person name="Zhao G."/>
            <person name="Zhu H."/>
            <person name="Hu X."/>
            <person name="Ji K."/>
            <person name="Xiang X."/>
            <person name="Song Q."/>
            <person name="Yuan D."/>
            <person name="Jin S."/>
            <person name="Zhang L."/>
        </authorList>
    </citation>
    <scope>NUCLEOTIDE SEQUENCE [LARGE SCALE GENOMIC DNA]</scope>
    <source>
        <strain evidence="1">SQ_2022a</strain>
    </source>
</reference>
<evidence type="ECO:0000313" key="2">
    <source>
        <dbReference type="Proteomes" id="UP001060215"/>
    </source>
</evidence>
<gene>
    <name evidence="1" type="ORF">LOK49_LG06G02726</name>
</gene>
<comment type="caution">
    <text evidence="1">The sequence shown here is derived from an EMBL/GenBank/DDBJ whole genome shotgun (WGS) entry which is preliminary data.</text>
</comment>
<dbReference type="EMBL" id="CM045762">
    <property type="protein sequence ID" value="KAI8012649.1"/>
    <property type="molecule type" value="Genomic_DNA"/>
</dbReference>
<sequence length="183" mass="20286">MLKKEDCYNGRVEVPAKHRLVNSFSIKIDAHTGNVSDLAFSHPNKQLCVITCGEDKTIKVWDVATGSKQYTFEGHQLPVYSVCPHTKENIQFIFSTGIDGKIKAWLYDNLGSRADYDAPGHSCTTMAYSADGTSKVQKFRHIMRELQGAIIVGSIFHSVLGFSGFMSLFVRLINPVVVAPTVM</sequence>
<accession>A0ACC0HI28</accession>
<organism evidence="1 2">
    <name type="scientific">Camellia lanceoleosa</name>
    <dbReference type="NCBI Taxonomy" id="1840588"/>
    <lineage>
        <taxon>Eukaryota</taxon>
        <taxon>Viridiplantae</taxon>
        <taxon>Streptophyta</taxon>
        <taxon>Embryophyta</taxon>
        <taxon>Tracheophyta</taxon>
        <taxon>Spermatophyta</taxon>
        <taxon>Magnoliopsida</taxon>
        <taxon>eudicotyledons</taxon>
        <taxon>Gunneridae</taxon>
        <taxon>Pentapetalae</taxon>
        <taxon>asterids</taxon>
        <taxon>Ericales</taxon>
        <taxon>Theaceae</taxon>
        <taxon>Camellia</taxon>
    </lineage>
</organism>
<name>A0ACC0HI28_9ERIC</name>